<dbReference type="Pfam" id="PF02481">
    <property type="entry name" value="DNA_processg_A"/>
    <property type="match status" value="1"/>
</dbReference>
<dbReference type="InterPro" id="IPR003488">
    <property type="entry name" value="DprA"/>
</dbReference>
<dbReference type="Proteomes" id="UP000247612">
    <property type="component" value="Unassembled WGS sequence"/>
</dbReference>
<comment type="caution">
    <text evidence="3">The sequence shown here is derived from an EMBL/GenBank/DDBJ whole genome shotgun (WGS) entry which is preliminary data.</text>
</comment>
<dbReference type="Gene3D" id="3.40.50.450">
    <property type="match status" value="1"/>
</dbReference>
<dbReference type="OrthoDB" id="9785707at2"/>
<name>A0A318KWK1_9FIRM</name>
<reference evidence="3 4" key="1">
    <citation type="submission" date="2018-05" db="EMBL/GenBank/DDBJ databases">
        <title>Genomic Encyclopedia of Type Strains, Phase IV (KMG-IV): sequencing the most valuable type-strain genomes for metagenomic binning, comparative biology and taxonomic classification.</title>
        <authorList>
            <person name="Goeker M."/>
        </authorList>
    </citation>
    <scope>NUCLEOTIDE SEQUENCE [LARGE SCALE GENOMIC DNA]</scope>
    <source>
        <strain evidence="3 4">JC118</strain>
    </source>
</reference>
<protein>
    <submittedName>
        <fullName evidence="3">DNA processing protein</fullName>
    </submittedName>
</protein>
<dbReference type="NCBIfam" id="TIGR00732">
    <property type="entry name" value="dprA"/>
    <property type="match status" value="1"/>
</dbReference>
<dbReference type="AlphaFoldDB" id="A0A318KWK1"/>
<accession>A0A318KWK1</accession>
<dbReference type="GO" id="GO:0009294">
    <property type="term" value="P:DNA-mediated transformation"/>
    <property type="evidence" value="ECO:0007669"/>
    <property type="project" value="InterPro"/>
</dbReference>
<dbReference type="STRING" id="1034346.GCA_000313565_01425"/>
<dbReference type="SUPFAM" id="SSF102405">
    <property type="entry name" value="MCP/YpsA-like"/>
    <property type="match status" value="1"/>
</dbReference>
<proteinExistence type="inferred from homology"/>
<keyword evidence="4" id="KW-1185">Reference proteome</keyword>
<evidence type="ECO:0000313" key="4">
    <source>
        <dbReference type="Proteomes" id="UP000247612"/>
    </source>
</evidence>
<dbReference type="RefSeq" id="WP_022937728.1">
    <property type="nucleotide sequence ID" value="NZ_CABKRQ010000003.1"/>
</dbReference>
<dbReference type="InterPro" id="IPR057666">
    <property type="entry name" value="DrpA_SLOG"/>
</dbReference>
<evidence type="ECO:0000256" key="1">
    <source>
        <dbReference type="ARBA" id="ARBA00006525"/>
    </source>
</evidence>
<sequence length="244" mass="27773">MREQLLAYALKYNGEYDRMKKAIQDDEAWQMPDYKGHYLTILDENYPKALLLLEDPPFILFYKGDIRLLENEYLGIIGSRLASSVGLNYTAYLIKKCPSHYGIVSGLAKGIDAAAHANAIRSGRSTIGVIGCGIERVYPQENQYLYEQMAVNQLILSEYPEHTPPYASHFPWRNRIIAALAKRIVVVEAKEKSGTMLTVNEALRLDKDVYVFPYRYDDAFGKGCNMLIQQGANMLVFDEEIENL</sequence>
<feature type="domain" description="Smf/DprA SLOG" evidence="2">
    <location>
        <begin position="38"/>
        <end position="239"/>
    </location>
</feature>
<evidence type="ECO:0000313" key="3">
    <source>
        <dbReference type="EMBL" id="PXX77593.1"/>
    </source>
</evidence>
<comment type="similarity">
    <text evidence="1">Belongs to the DprA/Smf family.</text>
</comment>
<evidence type="ECO:0000259" key="2">
    <source>
        <dbReference type="Pfam" id="PF02481"/>
    </source>
</evidence>
<organism evidence="3 4">
    <name type="scientific">Dielma fastidiosa</name>
    <dbReference type="NCBI Taxonomy" id="1034346"/>
    <lineage>
        <taxon>Bacteria</taxon>
        <taxon>Bacillati</taxon>
        <taxon>Bacillota</taxon>
        <taxon>Erysipelotrichia</taxon>
        <taxon>Erysipelotrichales</taxon>
        <taxon>Erysipelotrichaceae</taxon>
        <taxon>Dielma</taxon>
    </lineage>
</organism>
<dbReference type="PANTHER" id="PTHR43022:SF1">
    <property type="entry name" value="PROTEIN SMF"/>
    <property type="match status" value="1"/>
</dbReference>
<gene>
    <name evidence="3" type="ORF">DES51_110147</name>
</gene>
<dbReference type="EMBL" id="QJKH01000010">
    <property type="protein sequence ID" value="PXX77593.1"/>
    <property type="molecule type" value="Genomic_DNA"/>
</dbReference>
<dbReference type="PANTHER" id="PTHR43022">
    <property type="entry name" value="PROTEIN SMF"/>
    <property type="match status" value="1"/>
</dbReference>